<keyword evidence="1" id="KW-0812">Transmembrane</keyword>
<gene>
    <name evidence="2" type="ORF">HDU87_004574</name>
</gene>
<feature type="transmembrane region" description="Helical" evidence="1">
    <location>
        <begin position="52"/>
        <end position="69"/>
    </location>
</feature>
<comment type="caution">
    <text evidence="2">The sequence shown here is derived from an EMBL/GenBank/DDBJ whole genome shotgun (WGS) entry which is preliminary data.</text>
</comment>
<reference evidence="2" key="1">
    <citation type="submission" date="2020-05" db="EMBL/GenBank/DDBJ databases">
        <title>Phylogenomic resolution of chytrid fungi.</title>
        <authorList>
            <person name="Stajich J.E."/>
            <person name="Amses K."/>
            <person name="Simmons R."/>
            <person name="Seto K."/>
            <person name="Myers J."/>
            <person name="Bonds A."/>
            <person name="Quandt C.A."/>
            <person name="Barry K."/>
            <person name="Liu P."/>
            <person name="Grigoriev I."/>
            <person name="Longcore J.E."/>
            <person name="James T.Y."/>
        </authorList>
    </citation>
    <scope>NUCLEOTIDE SEQUENCE</scope>
    <source>
        <strain evidence="2">JEL0379</strain>
    </source>
</reference>
<evidence type="ECO:0000256" key="1">
    <source>
        <dbReference type="SAM" id="Phobius"/>
    </source>
</evidence>
<protein>
    <submittedName>
        <fullName evidence="2">Uncharacterized protein</fullName>
    </submittedName>
</protein>
<keyword evidence="1" id="KW-1133">Transmembrane helix</keyword>
<name>A0AAD5TKR9_9FUNG</name>
<organism evidence="2 3">
    <name type="scientific">Geranomyces variabilis</name>
    <dbReference type="NCBI Taxonomy" id="109894"/>
    <lineage>
        <taxon>Eukaryota</taxon>
        <taxon>Fungi</taxon>
        <taxon>Fungi incertae sedis</taxon>
        <taxon>Chytridiomycota</taxon>
        <taxon>Chytridiomycota incertae sedis</taxon>
        <taxon>Chytridiomycetes</taxon>
        <taxon>Spizellomycetales</taxon>
        <taxon>Powellomycetaceae</taxon>
        <taxon>Geranomyces</taxon>
    </lineage>
</organism>
<dbReference type="AlphaFoldDB" id="A0AAD5TKR9"/>
<keyword evidence="3" id="KW-1185">Reference proteome</keyword>
<keyword evidence="1" id="KW-0472">Membrane</keyword>
<dbReference type="Proteomes" id="UP001212152">
    <property type="component" value="Unassembled WGS sequence"/>
</dbReference>
<feature type="transmembrane region" description="Helical" evidence="1">
    <location>
        <begin position="90"/>
        <end position="108"/>
    </location>
</feature>
<dbReference type="EMBL" id="JADGJQ010000034">
    <property type="protein sequence ID" value="KAJ3177322.1"/>
    <property type="molecule type" value="Genomic_DNA"/>
</dbReference>
<sequence length="266" mass="29607">MSADYPHNRNASLFVLQATAASGLAGAAFGSLLASARGQSRLAWGFSMGANWTVVALPFFGIREGVLYYRHWQNDQRGQDSYRLRNKDEIIASIASGSVVGAGIGLMWRGPKAMVAGSLMYALIACGTQSAYLFARQYRLRRGLEQRLQSTSQLPTPPPWSLRQFLEQDILRSESHGDTKSLADSDFDPLGAVFMWARNKINENVDVPDWTSPLLNAWDFEYRKRLSLRLGILEVQVADLKESVGRLRREVSVREGTLRHAALTVS</sequence>
<proteinExistence type="predicted"/>
<feature type="transmembrane region" description="Helical" evidence="1">
    <location>
        <begin position="114"/>
        <end position="135"/>
    </location>
</feature>
<evidence type="ECO:0000313" key="2">
    <source>
        <dbReference type="EMBL" id="KAJ3177322.1"/>
    </source>
</evidence>
<accession>A0AAD5TKR9</accession>
<dbReference type="PANTHER" id="PTHR41390:SF1">
    <property type="entry name" value="NADH-UBIQUINONE OXIDOREDUCTASE 213 KDA SUBUNIT"/>
    <property type="match status" value="1"/>
</dbReference>
<evidence type="ECO:0000313" key="3">
    <source>
        <dbReference type="Proteomes" id="UP001212152"/>
    </source>
</evidence>
<dbReference type="PANTHER" id="PTHR41390">
    <property type="entry name" value="CHROMOSOME 7, WHOLE GENOME SHOTGUN SEQUENCE"/>
    <property type="match status" value="1"/>
</dbReference>